<dbReference type="AlphaFoldDB" id="A0A835YF18"/>
<proteinExistence type="predicted"/>
<evidence type="ECO:0000313" key="2">
    <source>
        <dbReference type="Proteomes" id="UP000612055"/>
    </source>
</evidence>
<comment type="caution">
    <text evidence="1">The sequence shown here is derived from an EMBL/GenBank/DDBJ whole genome shotgun (WGS) entry which is preliminary data.</text>
</comment>
<sequence length="261" mass="28352">MLPQASCADYSKYNYDDFKSKFSNDHAEGWAANFGAAASAWGWSVGGSGGYSEYFSNSYDFEEAKKSASAYRSSNCGSSDITSANDARVAQLGQLYESGLRVTQTQGWSGRSLALDFWFTPATGGGHTAFVTGLEVVPEGHAKCTLLRADNRVIDPAKPFYFEIYNKTMHTIVCMLTDLAPPDSWTDIYVFTTATGTYHALLFNKISTATRGRLTALKDKTKALRTTLSPDRLTGQLNVKQLCVGSGCMVPEASRINIGNS</sequence>
<accession>A0A835YF18</accession>
<dbReference type="Proteomes" id="UP000612055">
    <property type="component" value="Unassembled WGS sequence"/>
</dbReference>
<keyword evidence="2" id="KW-1185">Reference proteome</keyword>
<protein>
    <submittedName>
        <fullName evidence="1">Uncharacterized protein</fullName>
    </submittedName>
</protein>
<gene>
    <name evidence="1" type="ORF">HYH03_002651</name>
</gene>
<organism evidence="1 2">
    <name type="scientific">Edaphochlamys debaryana</name>
    <dbReference type="NCBI Taxonomy" id="47281"/>
    <lineage>
        <taxon>Eukaryota</taxon>
        <taxon>Viridiplantae</taxon>
        <taxon>Chlorophyta</taxon>
        <taxon>core chlorophytes</taxon>
        <taxon>Chlorophyceae</taxon>
        <taxon>CS clade</taxon>
        <taxon>Chlamydomonadales</taxon>
        <taxon>Chlamydomonadales incertae sedis</taxon>
        <taxon>Edaphochlamys</taxon>
    </lineage>
</organism>
<dbReference type="EMBL" id="JAEHOE010000006">
    <property type="protein sequence ID" value="KAG2499716.1"/>
    <property type="molecule type" value="Genomic_DNA"/>
</dbReference>
<evidence type="ECO:0000313" key="1">
    <source>
        <dbReference type="EMBL" id="KAG2499716.1"/>
    </source>
</evidence>
<reference evidence="1" key="1">
    <citation type="journal article" date="2020" name="bioRxiv">
        <title>Comparative genomics of Chlamydomonas.</title>
        <authorList>
            <person name="Craig R.J."/>
            <person name="Hasan A.R."/>
            <person name="Ness R.W."/>
            <person name="Keightley P.D."/>
        </authorList>
    </citation>
    <scope>NUCLEOTIDE SEQUENCE</scope>
    <source>
        <strain evidence="1">CCAP 11/70</strain>
    </source>
</reference>
<name>A0A835YF18_9CHLO</name>